<keyword evidence="2" id="KW-1185">Reference proteome</keyword>
<gene>
    <name evidence="3" type="primary">LOC111595471</name>
</gene>
<dbReference type="OrthoDB" id="7782839at2759"/>
<evidence type="ECO:0000256" key="1">
    <source>
        <dbReference type="SAM" id="MobiDB-lite"/>
    </source>
</evidence>
<reference evidence="3" key="1">
    <citation type="submission" date="2025-08" db="UniProtKB">
        <authorList>
            <consortium name="RefSeq"/>
        </authorList>
    </citation>
    <scope>IDENTIFICATION</scope>
    <source>
        <strain evidence="3">15085-1641.00</strain>
        <tissue evidence="3">Whole body</tissue>
    </source>
</reference>
<dbReference type="RefSeq" id="XP_023165005.2">
    <property type="nucleotide sequence ID" value="XM_023309237.2"/>
</dbReference>
<feature type="region of interest" description="Disordered" evidence="1">
    <location>
        <begin position="367"/>
        <end position="388"/>
    </location>
</feature>
<name>A0A6J1LFK9_DROHY</name>
<dbReference type="GeneID" id="111595471"/>
<protein>
    <submittedName>
        <fullName evidence="3">Uncharacterized protein LOC111595471</fullName>
    </submittedName>
</protein>
<sequence length="485" mass="53435">MSLTIVKYRKTADGVLPITPTVIFRPKIQVQQQQTVKRVAGASNALGKIPAGAIIKPTMKRASNSATSPASPLVKAPKYVMQSSSYGSTSSPTLSWQSSTPLGNNKKETLGAAISSLPPNTIIKATTRQQLSSSNSSSPVPSNVMGTVASAPAAAPAVTSAVRQAVFLKRDMPQRTMRSMTLGAIDMASTLHLGVSSAHLPLLKRHICKYANVSHLDCCITLRKLRLNEPFALLAEFFELNELDVDQIFRNAIVKLARCLRPLIRWPDAKHYSERLKHMPLAYRANLLHVRSLIECVETELSEKLNFGCASYKFILCLNTNGVISYVSDTYRGDCDDLQLFEATNFKDIIPKYLTLCAEPGKAVKRLPKPNADDGLTDEEYEAQDEQEPKQMLSKYDEHRLAGQLANTQSLSVSNGALTSTRVPQLQLPTLRVNEPACRAQMRQTIDTLREFKMLDHCAMQHAPLLGYLNEMLIVAAALCNLQQQ</sequence>
<proteinExistence type="predicted"/>
<dbReference type="CTD" id="820"/>
<feature type="compositionally biased region" description="Acidic residues" evidence="1">
    <location>
        <begin position="375"/>
        <end position="386"/>
    </location>
</feature>
<organism evidence="2 3">
    <name type="scientific">Drosophila hydei</name>
    <name type="common">Fruit fly</name>
    <dbReference type="NCBI Taxonomy" id="7224"/>
    <lineage>
        <taxon>Eukaryota</taxon>
        <taxon>Metazoa</taxon>
        <taxon>Ecdysozoa</taxon>
        <taxon>Arthropoda</taxon>
        <taxon>Hexapoda</taxon>
        <taxon>Insecta</taxon>
        <taxon>Pterygota</taxon>
        <taxon>Neoptera</taxon>
        <taxon>Endopterygota</taxon>
        <taxon>Diptera</taxon>
        <taxon>Brachycera</taxon>
        <taxon>Muscomorpha</taxon>
        <taxon>Ephydroidea</taxon>
        <taxon>Drosophilidae</taxon>
        <taxon>Drosophila</taxon>
    </lineage>
</organism>
<accession>A0A6J1LFK9</accession>
<dbReference type="PANTHER" id="PTHR23080">
    <property type="entry name" value="THAP DOMAIN PROTEIN"/>
    <property type="match status" value="1"/>
</dbReference>
<evidence type="ECO:0000313" key="3">
    <source>
        <dbReference type="RefSeq" id="XP_023165005.2"/>
    </source>
</evidence>
<dbReference type="PANTHER" id="PTHR23080:SF144">
    <property type="entry name" value="SPINDLE AND KINETOCHORE ASSOCIATED COMPLEX SUBUNIT 3"/>
    <property type="match status" value="1"/>
</dbReference>
<evidence type="ECO:0000313" key="2">
    <source>
        <dbReference type="Proteomes" id="UP000504633"/>
    </source>
</evidence>
<dbReference type="KEGG" id="dhe:111595471"/>
<dbReference type="Proteomes" id="UP000504633">
    <property type="component" value="Unplaced"/>
</dbReference>
<dbReference type="AlphaFoldDB" id="A0A6J1LFK9"/>
<dbReference type="OMA" id="MRDMIDC"/>